<dbReference type="EMBL" id="CM029050">
    <property type="protein sequence ID" value="KAG2565074.1"/>
    <property type="molecule type" value="Genomic_DNA"/>
</dbReference>
<organism evidence="2 3">
    <name type="scientific">Panicum virgatum</name>
    <name type="common">Blackwell switchgrass</name>
    <dbReference type="NCBI Taxonomy" id="38727"/>
    <lineage>
        <taxon>Eukaryota</taxon>
        <taxon>Viridiplantae</taxon>
        <taxon>Streptophyta</taxon>
        <taxon>Embryophyta</taxon>
        <taxon>Tracheophyta</taxon>
        <taxon>Spermatophyta</taxon>
        <taxon>Magnoliopsida</taxon>
        <taxon>Liliopsida</taxon>
        <taxon>Poales</taxon>
        <taxon>Poaceae</taxon>
        <taxon>PACMAD clade</taxon>
        <taxon>Panicoideae</taxon>
        <taxon>Panicodae</taxon>
        <taxon>Paniceae</taxon>
        <taxon>Panicinae</taxon>
        <taxon>Panicum</taxon>
        <taxon>Panicum sect. Hiantes</taxon>
    </lineage>
</organism>
<gene>
    <name evidence="2" type="ORF">PVAP13_7NG055389</name>
</gene>
<dbReference type="SUPFAM" id="SSF56219">
    <property type="entry name" value="DNase I-like"/>
    <property type="match status" value="1"/>
</dbReference>
<sequence>MNPSSILFWNVRGLNMMARRSVVKDVILSSRVDIVCLQETKVAAINHFFLCSVFGSDFDKFVMLPAIGSSGGIIIAWKSVVVQAISSRVDSFSVSV</sequence>
<dbReference type="GO" id="GO:0003824">
    <property type="term" value="F:catalytic activity"/>
    <property type="evidence" value="ECO:0007669"/>
    <property type="project" value="InterPro"/>
</dbReference>
<dbReference type="Proteomes" id="UP000823388">
    <property type="component" value="Chromosome 7N"/>
</dbReference>
<accession>A0A8T0Q447</accession>
<evidence type="ECO:0000313" key="3">
    <source>
        <dbReference type="Proteomes" id="UP000823388"/>
    </source>
</evidence>
<dbReference type="AlphaFoldDB" id="A0A8T0Q447"/>
<protein>
    <recommendedName>
        <fullName evidence="1">Endonuclease/exonuclease/phosphatase domain-containing protein</fullName>
    </recommendedName>
</protein>
<dbReference type="InterPro" id="IPR005135">
    <property type="entry name" value="Endo/exonuclease/phosphatase"/>
</dbReference>
<dbReference type="PANTHER" id="PTHR35218:SF7">
    <property type="entry name" value="ENDONUCLEASE_EXONUCLEASE_PHOSPHATASE"/>
    <property type="match status" value="1"/>
</dbReference>
<dbReference type="Gene3D" id="3.60.10.10">
    <property type="entry name" value="Endonuclease/exonuclease/phosphatase"/>
    <property type="match status" value="1"/>
</dbReference>
<dbReference type="PANTHER" id="PTHR35218">
    <property type="entry name" value="RNASE H DOMAIN-CONTAINING PROTEIN"/>
    <property type="match status" value="1"/>
</dbReference>
<name>A0A8T0Q447_PANVG</name>
<evidence type="ECO:0000259" key="1">
    <source>
        <dbReference type="Pfam" id="PF03372"/>
    </source>
</evidence>
<feature type="domain" description="Endonuclease/exonuclease/phosphatase" evidence="1">
    <location>
        <begin position="8"/>
        <end position="84"/>
    </location>
</feature>
<evidence type="ECO:0000313" key="2">
    <source>
        <dbReference type="EMBL" id="KAG2565074.1"/>
    </source>
</evidence>
<proteinExistence type="predicted"/>
<comment type="caution">
    <text evidence="2">The sequence shown here is derived from an EMBL/GenBank/DDBJ whole genome shotgun (WGS) entry which is preliminary data.</text>
</comment>
<reference evidence="2" key="1">
    <citation type="submission" date="2020-05" db="EMBL/GenBank/DDBJ databases">
        <title>WGS assembly of Panicum virgatum.</title>
        <authorList>
            <person name="Lovell J.T."/>
            <person name="Jenkins J."/>
            <person name="Shu S."/>
            <person name="Juenger T.E."/>
            <person name="Schmutz J."/>
        </authorList>
    </citation>
    <scope>NUCLEOTIDE SEQUENCE</scope>
    <source>
        <strain evidence="2">AP13</strain>
    </source>
</reference>
<dbReference type="InterPro" id="IPR036691">
    <property type="entry name" value="Endo/exonu/phosph_ase_sf"/>
</dbReference>
<dbReference type="Pfam" id="PF03372">
    <property type="entry name" value="Exo_endo_phos"/>
    <property type="match status" value="1"/>
</dbReference>
<keyword evidence="3" id="KW-1185">Reference proteome</keyword>